<protein>
    <submittedName>
        <fullName evidence="4">Class F sortase</fullName>
    </submittedName>
</protein>
<feature type="region of interest" description="Disordered" evidence="2">
    <location>
        <begin position="33"/>
        <end position="73"/>
    </location>
</feature>
<feature type="signal peptide" evidence="3">
    <location>
        <begin position="1"/>
        <end position="25"/>
    </location>
</feature>
<dbReference type="InterPro" id="IPR005754">
    <property type="entry name" value="Sortase"/>
</dbReference>
<dbReference type="Gene3D" id="2.40.260.10">
    <property type="entry name" value="Sortase"/>
    <property type="match status" value="1"/>
</dbReference>
<organism evidence="4 5">
    <name type="scientific">Rhodococcus antarcticus</name>
    <dbReference type="NCBI Taxonomy" id="2987751"/>
    <lineage>
        <taxon>Bacteria</taxon>
        <taxon>Bacillati</taxon>
        <taxon>Actinomycetota</taxon>
        <taxon>Actinomycetes</taxon>
        <taxon>Mycobacteriales</taxon>
        <taxon>Nocardiaceae</taxon>
        <taxon>Rhodococcus</taxon>
    </lineage>
</organism>
<dbReference type="CDD" id="cd05829">
    <property type="entry name" value="Sortase_F"/>
    <property type="match status" value="1"/>
</dbReference>
<reference evidence="4" key="1">
    <citation type="submission" date="2022-10" db="EMBL/GenBank/DDBJ databases">
        <title>Rhodococcus sp.75.</title>
        <authorList>
            <person name="Sun M."/>
        </authorList>
    </citation>
    <scope>NUCLEOTIDE SEQUENCE</scope>
    <source>
        <strain evidence="4">75</strain>
    </source>
</reference>
<dbReference type="EMBL" id="CP110615">
    <property type="protein sequence ID" value="UZJ23637.1"/>
    <property type="molecule type" value="Genomic_DNA"/>
</dbReference>
<keyword evidence="3" id="KW-0732">Signal</keyword>
<evidence type="ECO:0000313" key="4">
    <source>
        <dbReference type="EMBL" id="UZJ23637.1"/>
    </source>
</evidence>
<feature type="chain" id="PRO_5045347011" evidence="3">
    <location>
        <begin position="26"/>
        <end position="229"/>
    </location>
</feature>
<keyword evidence="1" id="KW-0378">Hydrolase</keyword>
<evidence type="ECO:0000256" key="1">
    <source>
        <dbReference type="ARBA" id="ARBA00022801"/>
    </source>
</evidence>
<evidence type="ECO:0000256" key="2">
    <source>
        <dbReference type="SAM" id="MobiDB-lite"/>
    </source>
</evidence>
<dbReference type="Pfam" id="PF04203">
    <property type="entry name" value="Sortase"/>
    <property type="match status" value="1"/>
</dbReference>
<feature type="compositionally biased region" description="Pro residues" evidence="2">
    <location>
        <begin position="52"/>
        <end position="70"/>
    </location>
</feature>
<accession>A0ABY6NW75</accession>
<dbReference type="SUPFAM" id="SSF63817">
    <property type="entry name" value="Sortase"/>
    <property type="match status" value="1"/>
</dbReference>
<evidence type="ECO:0000313" key="5">
    <source>
        <dbReference type="Proteomes" id="UP001164965"/>
    </source>
</evidence>
<evidence type="ECO:0000256" key="3">
    <source>
        <dbReference type="SAM" id="SignalP"/>
    </source>
</evidence>
<sequence length="229" mass="23094">MATVVLALVGVVLVGVGLSSPSAPAVPPAAVLAQGQAGPTPSTGEPGTVAPPSSPVAPPAAGPPAAPPTTGPILAASTPVRLSVPTLGVEEDLLALGLNPDGTVAVPPLSQVRIPSWYDQSPTPGALGPAAIYGHIDSAQYGRGVFYDLGAMRSGDQISITRADQTVAVFTVTAVREYKKQAFPTLEVYGNIDHAGLRLITCGGPFDATTGNYLDNIVVYAQLTSSHPA</sequence>
<keyword evidence="5" id="KW-1185">Reference proteome</keyword>
<dbReference type="InterPro" id="IPR042001">
    <property type="entry name" value="Sortase_F"/>
</dbReference>
<name>A0ABY6NW75_9NOCA</name>
<gene>
    <name evidence="4" type="ORF">RHODO2019_10460</name>
</gene>
<proteinExistence type="predicted"/>
<dbReference type="RefSeq" id="WP_265381744.1">
    <property type="nucleotide sequence ID" value="NZ_CP110615.1"/>
</dbReference>
<dbReference type="NCBIfam" id="NF033748">
    <property type="entry name" value="class_F_sortase"/>
    <property type="match status" value="1"/>
</dbReference>
<dbReference type="Proteomes" id="UP001164965">
    <property type="component" value="Chromosome"/>
</dbReference>
<dbReference type="InterPro" id="IPR023365">
    <property type="entry name" value="Sortase_dom-sf"/>
</dbReference>